<evidence type="ECO:0000313" key="2">
    <source>
        <dbReference type="EMBL" id="MBM6704484.1"/>
    </source>
</evidence>
<dbReference type="Proteomes" id="UP000715095">
    <property type="component" value="Unassembled WGS sequence"/>
</dbReference>
<evidence type="ECO:0000313" key="3">
    <source>
        <dbReference type="Proteomes" id="UP000715095"/>
    </source>
</evidence>
<dbReference type="Gene3D" id="3.10.310.70">
    <property type="match status" value="1"/>
</dbReference>
<dbReference type="Pfam" id="PF07969">
    <property type="entry name" value="Amidohydro_3"/>
    <property type="match status" value="1"/>
</dbReference>
<comment type="caution">
    <text evidence="2">The sequence shown here is derived from an EMBL/GenBank/DDBJ whole genome shotgun (WGS) entry which is preliminary data.</text>
</comment>
<reference evidence="2 3" key="1">
    <citation type="journal article" date="2021" name="Sci. Rep.">
        <title>The distribution of antibiotic resistance genes in chicken gut microbiota commensals.</title>
        <authorList>
            <person name="Juricova H."/>
            <person name="Matiasovicova J."/>
            <person name="Kubasova T."/>
            <person name="Cejkova D."/>
            <person name="Rychlik I."/>
        </authorList>
    </citation>
    <scope>NUCLEOTIDE SEQUENCE [LARGE SCALE GENOMIC DNA]</scope>
    <source>
        <strain evidence="2 3">An829</strain>
    </source>
</reference>
<dbReference type="SUPFAM" id="SSF51338">
    <property type="entry name" value="Composite domain of metallo-dependent hydrolases"/>
    <property type="match status" value="1"/>
</dbReference>
<dbReference type="Gene3D" id="3.20.20.140">
    <property type="entry name" value="Metal-dependent hydrolases"/>
    <property type="match status" value="1"/>
</dbReference>
<keyword evidence="3" id="KW-1185">Reference proteome</keyword>
<evidence type="ECO:0000259" key="1">
    <source>
        <dbReference type="Pfam" id="PF07969"/>
    </source>
</evidence>
<organism evidence="2 3">
    <name type="scientific">Sutterella massiliensis</name>
    <dbReference type="NCBI Taxonomy" id="1816689"/>
    <lineage>
        <taxon>Bacteria</taxon>
        <taxon>Pseudomonadati</taxon>
        <taxon>Pseudomonadota</taxon>
        <taxon>Betaproteobacteria</taxon>
        <taxon>Burkholderiales</taxon>
        <taxon>Sutterellaceae</taxon>
        <taxon>Sutterella</taxon>
    </lineage>
</organism>
<dbReference type="CDD" id="cd01300">
    <property type="entry name" value="YtcJ_like"/>
    <property type="match status" value="1"/>
</dbReference>
<sequence length="540" mass="58327">MRTRFVNLKAFVGLADRPFLTEFVVENGRFDDASVSAPDERVVDLGGAFVAPAFIEAHAHPMMIAEALETTACVPPAVNSIEEMVAALAASEAAKRGSGWIEGWGYDETLLAEGRSPTRADLDRVSRDRPVVVRRSDCHSCAVNSAALALAGITRETPDPAGAKIGRDASGEPNGLLIETAASALIDRVRPTVDEAQIVNRMLRLREHYLSHGILTTTEMMPRRRPGASDDALAIWRKAREAGVPVDVNLYFAWEGGTDPFGVPELSHEEKCGPVRYAGVKLFGDGSVSGRTAAMREAFKFAPGEKSDRPAGFMTLDEPVFRAALAYARRNGVALSIHVMGDRSIDTILDWLESEAPWLEDVPSVRLEHVTMMRPDHLARIARMALQPALTTQVIFPFAEWRSYRSALTEANLNAACAVDEIARAVEPFALSSDAPATTWADADDVFVSIAAAVTRRDAEGGYFGRSHAVDVATALSLYTGRAAKVMPTEGTIGVIAPGARAHFVTLTDDPFAVPPEAIAVIRVASTWRDGVRLWAINEA</sequence>
<gene>
    <name evidence="2" type="ORF">H6A60_08320</name>
</gene>
<dbReference type="SUPFAM" id="SSF51556">
    <property type="entry name" value="Metallo-dependent hydrolases"/>
    <property type="match status" value="1"/>
</dbReference>
<dbReference type="InterPro" id="IPR013108">
    <property type="entry name" value="Amidohydro_3"/>
</dbReference>
<dbReference type="InterPro" id="IPR033932">
    <property type="entry name" value="YtcJ-like"/>
</dbReference>
<dbReference type="PANTHER" id="PTHR22642">
    <property type="entry name" value="IMIDAZOLONEPROPIONASE"/>
    <property type="match status" value="1"/>
</dbReference>
<dbReference type="Gene3D" id="2.30.40.10">
    <property type="entry name" value="Urease, subunit C, domain 1"/>
    <property type="match status" value="1"/>
</dbReference>
<accession>A0ABS2DT56</accession>
<feature type="domain" description="Amidohydrolase 3" evidence="1">
    <location>
        <begin position="41"/>
        <end position="532"/>
    </location>
</feature>
<dbReference type="InterPro" id="IPR032466">
    <property type="entry name" value="Metal_Hydrolase"/>
</dbReference>
<dbReference type="RefSeq" id="WP_205103361.1">
    <property type="nucleotide sequence ID" value="NZ_JACJJC010000012.1"/>
</dbReference>
<dbReference type="PANTHER" id="PTHR22642:SF2">
    <property type="entry name" value="PROTEIN LONG AFTER FAR-RED 3"/>
    <property type="match status" value="1"/>
</dbReference>
<proteinExistence type="predicted"/>
<dbReference type="InterPro" id="IPR011059">
    <property type="entry name" value="Metal-dep_hydrolase_composite"/>
</dbReference>
<name>A0ABS2DT56_9BURK</name>
<dbReference type="EMBL" id="JACJJC010000012">
    <property type="protein sequence ID" value="MBM6704484.1"/>
    <property type="molecule type" value="Genomic_DNA"/>
</dbReference>
<protein>
    <submittedName>
        <fullName evidence="2">Amidohydrolase</fullName>
    </submittedName>
</protein>